<evidence type="ECO:0000256" key="2">
    <source>
        <dbReference type="ARBA" id="ARBA00022741"/>
    </source>
</evidence>
<dbReference type="GO" id="GO:0006915">
    <property type="term" value="P:apoptotic process"/>
    <property type="evidence" value="ECO:0007669"/>
    <property type="project" value="UniProtKB-KW"/>
</dbReference>
<reference evidence="7" key="1">
    <citation type="submission" date="2025-08" db="UniProtKB">
        <authorList>
            <consortium name="RefSeq"/>
        </authorList>
    </citation>
    <scope>IDENTIFICATION</scope>
</reference>
<accession>A0A8B7XZ46</accession>
<keyword evidence="6" id="KW-1185">Reference proteome</keyword>
<dbReference type="CDD" id="cd01670">
    <property type="entry name" value="Death"/>
    <property type="match status" value="1"/>
</dbReference>
<evidence type="ECO:0000313" key="7">
    <source>
        <dbReference type="RefSeq" id="XP_022085041.1"/>
    </source>
</evidence>
<protein>
    <submittedName>
        <fullName evidence="7">Baculoviral IAP repeat-containing protein 1f-like isoform X1</fullName>
    </submittedName>
</protein>
<dbReference type="AlphaFoldDB" id="A0A8B7XZ46"/>
<dbReference type="PROSITE" id="PS50837">
    <property type="entry name" value="NACHT"/>
    <property type="match status" value="1"/>
</dbReference>
<evidence type="ECO:0000313" key="6">
    <source>
        <dbReference type="Proteomes" id="UP000694845"/>
    </source>
</evidence>
<dbReference type="Gene3D" id="3.80.10.10">
    <property type="entry name" value="Ribonuclease Inhibitor"/>
    <property type="match status" value="1"/>
</dbReference>
<dbReference type="InterPro" id="IPR032675">
    <property type="entry name" value="LRR_dom_sf"/>
</dbReference>
<gene>
    <name evidence="7" type="primary">LOC110976244</name>
</gene>
<dbReference type="InterPro" id="IPR000488">
    <property type="entry name" value="Death_dom"/>
</dbReference>
<dbReference type="SUPFAM" id="SSF52047">
    <property type="entry name" value="RNI-like"/>
    <property type="match status" value="1"/>
</dbReference>
<dbReference type="PANTHER" id="PTHR46312:SF2">
    <property type="entry name" value="NUCLEOTIDE-BINDING OLIGOMERIZATION DOMAIN-CONTAINING PROTEIN 2-LIKE"/>
    <property type="match status" value="1"/>
</dbReference>
<dbReference type="Proteomes" id="UP000694845">
    <property type="component" value="Unplaced"/>
</dbReference>
<dbReference type="Pfam" id="PF17889">
    <property type="entry name" value="NLRC4_HD"/>
    <property type="match status" value="1"/>
</dbReference>
<organism evidence="6 7">
    <name type="scientific">Acanthaster planci</name>
    <name type="common">Crown-of-thorns starfish</name>
    <dbReference type="NCBI Taxonomy" id="133434"/>
    <lineage>
        <taxon>Eukaryota</taxon>
        <taxon>Metazoa</taxon>
        <taxon>Echinodermata</taxon>
        <taxon>Eleutherozoa</taxon>
        <taxon>Asterozoa</taxon>
        <taxon>Asteroidea</taxon>
        <taxon>Valvatacea</taxon>
        <taxon>Valvatida</taxon>
        <taxon>Acanthasteridae</taxon>
        <taxon>Acanthaster</taxon>
    </lineage>
</organism>
<dbReference type="PROSITE" id="PS50017">
    <property type="entry name" value="DEATH_DOMAIN"/>
    <property type="match status" value="1"/>
</dbReference>
<dbReference type="Gene3D" id="1.10.533.10">
    <property type="entry name" value="Death Domain, Fas"/>
    <property type="match status" value="1"/>
</dbReference>
<dbReference type="Pfam" id="PF00531">
    <property type="entry name" value="Death"/>
    <property type="match status" value="1"/>
</dbReference>
<dbReference type="PANTHER" id="PTHR46312">
    <property type="entry name" value="NACHT DOMAIN-CONTAINING PROTEIN"/>
    <property type="match status" value="1"/>
</dbReference>
<dbReference type="SUPFAM" id="SSF52540">
    <property type="entry name" value="P-loop containing nucleoside triphosphate hydrolases"/>
    <property type="match status" value="1"/>
</dbReference>
<evidence type="ECO:0000256" key="1">
    <source>
        <dbReference type="ARBA" id="ARBA00022703"/>
    </source>
</evidence>
<evidence type="ECO:0000256" key="3">
    <source>
        <dbReference type="ARBA" id="ARBA00022840"/>
    </source>
</evidence>
<feature type="domain" description="NACHT" evidence="5">
    <location>
        <begin position="196"/>
        <end position="323"/>
    </location>
</feature>
<dbReference type="OMA" id="HERAYHM"/>
<dbReference type="InterPro" id="IPR011029">
    <property type="entry name" value="DEATH-like_dom_sf"/>
</dbReference>
<proteinExistence type="predicted"/>
<keyword evidence="1" id="KW-0053">Apoptosis</keyword>
<dbReference type="GO" id="GO:0005524">
    <property type="term" value="F:ATP binding"/>
    <property type="evidence" value="ECO:0007669"/>
    <property type="project" value="UniProtKB-KW"/>
</dbReference>
<dbReference type="GeneID" id="110976244"/>
<name>A0A8B7XZ46_ACAPL</name>
<dbReference type="InterPro" id="IPR007111">
    <property type="entry name" value="NACHT_NTPase"/>
</dbReference>
<dbReference type="InterPro" id="IPR027417">
    <property type="entry name" value="P-loop_NTPase"/>
</dbReference>
<keyword evidence="2" id="KW-0547">Nucleotide-binding</keyword>
<dbReference type="OrthoDB" id="120976at2759"/>
<dbReference type="GO" id="GO:0007165">
    <property type="term" value="P:signal transduction"/>
    <property type="evidence" value="ECO:0007669"/>
    <property type="project" value="InterPro"/>
</dbReference>
<dbReference type="Gene3D" id="3.40.50.300">
    <property type="entry name" value="P-loop containing nucleotide triphosphate hydrolases"/>
    <property type="match status" value="1"/>
</dbReference>
<dbReference type="Pfam" id="PF05729">
    <property type="entry name" value="NACHT"/>
    <property type="match status" value="1"/>
</dbReference>
<evidence type="ECO:0000259" key="4">
    <source>
        <dbReference type="PROSITE" id="PS50017"/>
    </source>
</evidence>
<sequence length="1090" mass="123914">MAELGERQASGSRSRDLEDALWQLAGELGQSWMMIGRALDFTEARLQNLQMDYPADAHERAYQMLLKWKNKTTPSERSQQLRGALEKAERLDLMYFVSEVTTHDTVFEQVVWKKGLDKETFCKKLKSFVQSKMSKLPLVPWITTGCVNVEQVFTNVQLLISIMAAYFPIKLPLQSYNAIFKDVTREDEGLIDFCGARILMRGRTGSGKTTLLTKYAYDWATGKSEALLRNAHIVLVLPMRKLDQHSNLGQAVLDHMLPNERRITPEEIEQYCEDHPEEVVILLDGYDEFKGKGLDQADCGNIVKMLRGEWLTECRVVVTTRPGRVDDFKDDYESYRHLEITGFTPKDIDDYVHKIFRGENKPLGDKLLVYLEENRLKEELASIPLMLTAFCQLAKWTDGKDFNELNTISKLFDRLIECVFKHDHSKVAKKRFSSGAFVPGLLDPEKLVLELGKVALNGFFGDVTEELIFSEEDFSRCSNQAQVILQGLRAGVLSRDGDSNVRPQNFEDLGLKGQKPSTTRDISFILKSIQEKCAGKYLAHLLDSGDKNLFTHYLQKVDTDQQVLDYTNILVFASAASIEAARHILSYVIALLRDTQGQNISQYLSGKLHFRHCQKIQRLIETCLQLNFESNSEGRFNHMFNSLFGDSGCVRLVGMSTYVAKALGYLFAHSCQGKLCREPNSYNSPPIERCALSARSLQLICIKLDSSTQFREFLNCYPGTEEAISNFMGDSVKPQSQNDFGSLRKKLQTSEQKIPNYLGNRDDLTFFAVVPIWQEVSKHQVQDFSLGFVISGLKESSLDELVLNGVSADRKDWNVLFNMIQDGVFAQMTRLTLSLNDLTFDQSAHLATALVATPNLKYLKMAGNELGESFVENLPQMLQLENVILDKSKMPSKAIVEFMKKLDRFPQLKRLDLRRNENTDDEVIQAICNSLSSRQTWKELRLSLYKVSEAGLEAFQRSIGQAKELTHLNLVHSPIPDKVIQYCAPALSGLKQLVDLRISGIPSSTSQEGSPCTEQTVEAFTTEMHKLQHLKFLSFLYTKMFPQDFITMLNRCQKHTSLKTFRFSRQYLPAGSKVETACEKAETKFLQLWV</sequence>
<feature type="domain" description="Death" evidence="4">
    <location>
        <begin position="24"/>
        <end position="101"/>
    </location>
</feature>
<dbReference type="KEGG" id="aplc:110976244"/>
<evidence type="ECO:0000259" key="5">
    <source>
        <dbReference type="PROSITE" id="PS50837"/>
    </source>
</evidence>
<keyword evidence="3" id="KW-0067">ATP-binding</keyword>
<dbReference type="RefSeq" id="XP_022085041.1">
    <property type="nucleotide sequence ID" value="XM_022229349.1"/>
</dbReference>
<dbReference type="InterPro" id="IPR040535">
    <property type="entry name" value="NLRC4_HD"/>
</dbReference>
<dbReference type="SMART" id="SM00005">
    <property type="entry name" value="DEATH"/>
    <property type="match status" value="1"/>
</dbReference>
<dbReference type="SUPFAM" id="SSF47986">
    <property type="entry name" value="DEATH domain"/>
    <property type="match status" value="1"/>
</dbReference>